<evidence type="ECO:0000313" key="2">
    <source>
        <dbReference type="Proteomes" id="UP000004095"/>
    </source>
</evidence>
<dbReference type="AlphaFoldDB" id="A1ZR53"/>
<keyword evidence="2" id="KW-1185">Reference proteome</keyword>
<sequence>MAGVNVELFEKGFQTRLEAFALDANDSLDYYQSQNLEALEAFLELAAYKVQHLRNELGLIKALKTQ</sequence>
<gene>
    <name evidence="1" type="ORF">M23134_08416</name>
</gene>
<dbReference type="EMBL" id="AAWS01000026">
    <property type="protein sequence ID" value="EAY27142.1"/>
    <property type="molecule type" value="Genomic_DNA"/>
</dbReference>
<dbReference type="RefSeq" id="WP_004156210.1">
    <property type="nucleotide sequence ID" value="NZ_AAWS01000026.1"/>
</dbReference>
<proteinExistence type="predicted"/>
<name>A1ZR53_MICM2</name>
<organism evidence="1 2">
    <name type="scientific">Microscilla marina ATCC 23134</name>
    <dbReference type="NCBI Taxonomy" id="313606"/>
    <lineage>
        <taxon>Bacteria</taxon>
        <taxon>Pseudomonadati</taxon>
        <taxon>Bacteroidota</taxon>
        <taxon>Cytophagia</taxon>
        <taxon>Cytophagales</taxon>
        <taxon>Microscillaceae</taxon>
        <taxon>Microscilla</taxon>
    </lineage>
</organism>
<dbReference type="Proteomes" id="UP000004095">
    <property type="component" value="Unassembled WGS sequence"/>
</dbReference>
<comment type="caution">
    <text evidence="1">The sequence shown here is derived from an EMBL/GenBank/DDBJ whole genome shotgun (WGS) entry which is preliminary data.</text>
</comment>
<reference evidence="1 2" key="1">
    <citation type="submission" date="2007-01" db="EMBL/GenBank/DDBJ databases">
        <authorList>
            <person name="Haygood M."/>
            <person name="Podell S."/>
            <person name="Anderson C."/>
            <person name="Hopkinson B."/>
            <person name="Roe K."/>
            <person name="Barbeau K."/>
            <person name="Gaasterland T."/>
            <person name="Ferriera S."/>
            <person name="Johnson J."/>
            <person name="Kravitz S."/>
            <person name="Beeson K."/>
            <person name="Sutton G."/>
            <person name="Rogers Y.-H."/>
            <person name="Friedman R."/>
            <person name="Frazier M."/>
            <person name="Venter J.C."/>
        </authorList>
    </citation>
    <scope>NUCLEOTIDE SEQUENCE [LARGE SCALE GENOMIC DNA]</scope>
    <source>
        <strain evidence="1 2">ATCC 23134</strain>
    </source>
</reference>
<accession>A1ZR53</accession>
<evidence type="ECO:0000313" key="1">
    <source>
        <dbReference type="EMBL" id="EAY27142.1"/>
    </source>
</evidence>
<protein>
    <submittedName>
        <fullName evidence="1">Uncharacterized protein</fullName>
    </submittedName>
</protein>